<dbReference type="InterPro" id="IPR041616">
    <property type="entry name" value="PheRS_beta_core"/>
</dbReference>
<keyword evidence="8" id="KW-0479">Metal-binding</keyword>
<name>A0A830HBR3_9CHLO</name>
<evidence type="ECO:0000259" key="16">
    <source>
        <dbReference type="PROSITE" id="PS51483"/>
    </source>
</evidence>
<feature type="domain" description="B5" evidence="16">
    <location>
        <begin position="310"/>
        <end position="387"/>
    </location>
</feature>
<dbReference type="Pfam" id="PF03483">
    <property type="entry name" value="B3_4"/>
    <property type="match status" value="1"/>
</dbReference>
<comment type="cofactor">
    <cofactor evidence="1">
        <name>Mg(2+)</name>
        <dbReference type="ChEBI" id="CHEBI:18420"/>
    </cofactor>
</comment>
<dbReference type="GO" id="GO:0003723">
    <property type="term" value="F:RNA binding"/>
    <property type="evidence" value="ECO:0007669"/>
    <property type="project" value="InterPro"/>
</dbReference>
<evidence type="ECO:0000256" key="1">
    <source>
        <dbReference type="ARBA" id="ARBA00001946"/>
    </source>
</evidence>
<dbReference type="Pfam" id="PF17759">
    <property type="entry name" value="tRNA_synthFbeta"/>
    <property type="match status" value="1"/>
</dbReference>
<dbReference type="Gene3D" id="3.50.40.10">
    <property type="entry name" value="Phenylalanyl-trna Synthetase, Chain B, domain 3"/>
    <property type="match status" value="1"/>
</dbReference>
<dbReference type="Proteomes" id="UP000660262">
    <property type="component" value="Unassembled WGS sequence"/>
</dbReference>
<dbReference type="InterPro" id="IPR045864">
    <property type="entry name" value="aa-tRNA-synth_II/BPL/LPL"/>
</dbReference>
<dbReference type="SMART" id="SM00874">
    <property type="entry name" value="B5"/>
    <property type="match status" value="1"/>
</dbReference>
<keyword evidence="18" id="KW-1185">Reference proteome</keyword>
<dbReference type="Pfam" id="PF03484">
    <property type="entry name" value="B5"/>
    <property type="match status" value="1"/>
</dbReference>
<dbReference type="GO" id="GO:0000287">
    <property type="term" value="F:magnesium ion binding"/>
    <property type="evidence" value="ECO:0007669"/>
    <property type="project" value="InterPro"/>
</dbReference>
<evidence type="ECO:0000313" key="18">
    <source>
        <dbReference type="Proteomes" id="UP000660262"/>
    </source>
</evidence>
<dbReference type="GO" id="GO:0009328">
    <property type="term" value="C:phenylalanine-tRNA ligase complex"/>
    <property type="evidence" value="ECO:0007669"/>
    <property type="project" value="TreeGrafter"/>
</dbReference>
<evidence type="ECO:0000256" key="8">
    <source>
        <dbReference type="ARBA" id="ARBA00022723"/>
    </source>
</evidence>
<dbReference type="SUPFAM" id="SSF55681">
    <property type="entry name" value="Class II aaRS and biotin synthetases"/>
    <property type="match status" value="1"/>
</dbReference>
<evidence type="ECO:0000256" key="7">
    <source>
        <dbReference type="ARBA" id="ARBA00022598"/>
    </source>
</evidence>
<dbReference type="InterPro" id="IPR005147">
    <property type="entry name" value="tRNA_synthase_B5-dom"/>
</dbReference>
<dbReference type="SUPFAM" id="SSF56037">
    <property type="entry name" value="PheT/TilS domain"/>
    <property type="match status" value="1"/>
</dbReference>
<dbReference type="PANTHER" id="PTHR10947:SF0">
    <property type="entry name" value="PHENYLALANINE--TRNA LIGASE BETA SUBUNIT"/>
    <property type="match status" value="1"/>
</dbReference>
<comment type="similarity">
    <text evidence="3">Belongs to the phenylalanyl-tRNA synthetase beta subunit family. Type 2 subfamily.</text>
</comment>
<dbReference type="InterPro" id="IPR040659">
    <property type="entry name" value="PhetRS_B1"/>
</dbReference>
<keyword evidence="12" id="KW-0648">Protein biosynthesis</keyword>
<dbReference type="CDD" id="cd00769">
    <property type="entry name" value="PheRS_beta_core"/>
    <property type="match status" value="1"/>
</dbReference>
<dbReference type="InterPro" id="IPR045060">
    <property type="entry name" value="Phe-tRNA-ligase_IIc_bsu"/>
</dbReference>
<dbReference type="Gene3D" id="3.30.930.10">
    <property type="entry name" value="Bira Bifunctional Protein, Domain 2"/>
    <property type="match status" value="1"/>
</dbReference>
<dbReference type="InterPro" id="IPR009061">
    <property type="entry name" value="DNA-bd_dom_put_sf"/>
</dbReference>
<dbReference type="InterPro" id="IPR005146">
    <property type="entry name" value="B3/B4_tRNA-bd"/>
</dbReference>
<dbReference type="PANTHER" id="PTHR10947">
    <property type="entry name" value="PHENYLALANYL-TRNA SYNTHETASE BETA CHAIN AND LEUCINE-RICH REPEAT-CONTAINING PROTEIN 47"/>
    <property type="match status" value="1"/>
</dbReference>
<dbReference type="FunFam" id="3.50.40.10:FF:000002">
    <property type="entry name" value="phenylalanine--tRNA ligase beta subunit"/>
    <property type="match status" value="1"/>
</dbReference>
<dbReference type="Pfam" id="PF18262">
    <property type="entry name" value="PhetRS_B1"/>
    <property type="match status" value="1"/>
</dbReference>
<evidence type="ECO:0000256" key="5">
    <source>
        <dbReference type="ARBA" id="ARBA00012814"/>
    </source>
</evidence>
<evidence type="ECO:0000256" key="12">
    <source>
        <dbReference type="ARBA" id="ARBA00022917"/>
    </source>
</evidence>
<sequence>MPVVPVNRDKLFAALGQEYTETQFEDLCFEYGVELDEVMTEAELRAQAGDKEEAPEEEGDDVIYKIDIPANRYDLLCVEGISRALKTFVTGQPAHAFTTKDMKAAGTPLQRMVVKPETALVRPFVVCAVLRGIKFDKQRYKSFIDLQDKLHMNLCRQRTLVAIGTHDLNKIKGPFTYEALPPEEIKFVPLKQTREFTAPELFQHYKNDESGRQLRKFLHIIEDSLVYPVIYDANRTVLSLPPIINGSPSQITLDTTDVFIECTATDLTKAKVTLNTVCAMFSEYCTPNAFEVEPVEVVDAFGDVHVFPDMSERQMTVPTEYINRNAGIELDTPTIATLLNKMMLRSSVGADGSSVHVSVPVTRSDVLHPCDVVEDVAIAYGYNNIKWVVPKTSTVGGETPVNAVSDMLRQELAMCGYTEILTWALCSHDESFAYMRKEEDIKGGNPVAVTISNPATAEFQVARTTLLSGALKTVGANAEAPLPLKVFEVNDVLFLDNSVDVGAKNHRHAVAVYMNVTSGFEAIHQLVNRTMEVLGIVPSDRLATAADGSAAEKPSESDLTYDIEPANEPQFFPGRQAYVVFQGKRVGVFGIVHPDVLNAFGISRPCSAMEIQVEPFVFDQFKKPLNCHPVHTE</sequence>
<gene>
    <name evidence="17" type="ORF">PPROV_000326800</name>
</gene>
<dbReference type="GO" id="GO:0006432">
    <property type="term" value="P:phenylalanyl-tRNA aminoacylation"/>
    <property type="evidence" value="ECO:0007669"/>
    <property type="project" value="InterPro"/>
</dbReference>
<evidence type="ECO:0000256" key="3">
    <source>
        <dbReference type="ARBA" id="ARBA00007438"/>
    </source>
</evidence>
<dbReference type="EMBL" id="BNJQ01000008">
    <property type="protein sequence ID" value="GHP04514.1"/>
    <property type="molecule type" value="Genomic_DNA"/>
</dbReference>
<dbReference type="AlphaFoldDB" id="A0A830HBR3"/>
<dbReference type="Gene3D" id="3.30.56.10">
    <property type="match status" value="2"/>
</dbReference>
<keyword evidence="13" id="KW-0030">Aminoacyl-tRNA synthetase</keyword>
<dbReference type="GO" id="GO:0005524">
    <property type="term" value="F:ATP binding"/>
    <property type="evidence" value="ECO:0007669"/>
    <property type="project" value="UniProtKB-KW"/>
</dbReference>
<comment type="subunit">
    <text evidence="4">Tetramer of two alpha and two beta subunits.</text>
</comment>
<keyword evidence="6" id="KW-0963">Cytoplasm</keyword>
<dbReference type="SMART" id="SM00873">
    <property type="entry name" value="B3_4"/>
    <property type="match status" value="1"/>
</dbReference>
<dbReference type="InterPro" id="IPR020825">
    <property type="entry name" value="Phe-tRNA_synthase-like_B3/B4"/>
</dbReference>
<dbReference type="EC" id="6.1.1.20" evidence="5"/>
<evidence type="ECO:0000256" key="6">
    <source>
        <dbReference type="ARBA" id="ARBA00022490"/>
    </source>
</evidence>
<comment type="catalytic activity">
    <reaction evidence="15">
        <text>tRNA(Phe) + L-phenylalanine + ATP = L-phenylalanyl-tRNA(Phe) + AMP + diphosphate + H(+)</text>
        <dbReference type="Rhea" id="RHEA:19413"/>
        <dbReference type="Rhea" id="RHEA-COMP:9668"/>
        <dbReference type="Rhea" id="RHEA-COMP:9699"/>
        <dbReference type="ChEBI" id="CHEBI:15378"/>
        <dbReference type="ChEBI" id="CHEBI:30616"/>
        <dbReference type="ChEBI" id="CHEBI:33019"/>
        <dbReference type="ChEBI" id="CHEBI:58095"/>
        <dbReference type="ChEBI" id="CHEBI:78442"/>
        <dbReference type="ChEBI" id="CHEBI:78531"/>
        <dbReference type="ChEBI" id="CHEBI:456215"/>
        <dbReference type="EC" id="6.1.1.20"/>
    </reaction>
</comment>
<evidence type="ECO:0000256" key="15">
    <source>
        <dbReference type="ARBA" id="ARBA00049255"/>
    </source>
</evidence>
<keyword evidence="11" id="KW-0460">Magnesium</keyword>
<dbReference type="NCBIfam" id="TIGR00471">
    <property type="entry name" value="pheT_arch"/>
    <property type="match status" value="1"/>
</dbReference>
<dbReference type="FunFam" id="3.30.930.10:FF:000059">
    <property type="entry name" value="phenylalanine--tRNA ligase beta subunit"/>
    <property type="match status" value="1"/>
</dbReference>
<evidence type="ECO:0000256" key="14">
    <source>
        <dbReference type="ARBA" id="ARBA00033189"/>
    </source>
</evidence>
<keyword evidence="7" id="KW-0436">Ligase</keyword>
<dbReference type="SUPFAM" id="SSF46955">
    <property type="entry name" value="Putative DNA-binding domain"/>
    <property type="match status" value="2"/>
</dbReference>
<dbReference type="GO" id="GO:0004826">
    <property type="term" value="F:phenylalanine-tRNA ligase activity"/>
    <property type="evidence" value="ECO:0007669"/>
    <property type="project" value="UniProtKB-EC"/>
</dbReference>
<dbReference type="InterPro" id="IPR004531">
    <property type="entry name" value="Phe-tRNA-synth_IIc_bsu_arc_euk"/>
</dbReference>
<comment type="subcellular location">
    <subcellularLocation>
        <location evidence="2">Cytoplasm</location>
    </subcellularLocation>
</comment>
<proteinExistence type="inferred from homology"/>
<protein>
    <recommendedName>
        <fullName evidence="5">phenylalanine--tRNA ligase</fullName>
        <ecNumber evidence="5">6.1.1.20</ecNumber>
    </recommendedName>
    <alternativeName>
        <fullName evidence="14">Phenylalanyl-tRNA synthetase beta subunit</fullName>
    </alternativeName>
</protein>
<evidence type="ECO:0000256" key="13">
    <source>
        <dbReference type="ARBA" id="ARBA00023146"/>
    </source>
</evidence>
<organism evidence="17 18">
    <name type="scientific">Pycnococcus provasolii</name>
    <dbReference type="NCBI Taxonomy" id="41880"/>
    <lineage>
        <taxon>Eukaryota</taxon>
        <taxon>Viridiplantae</taxon>
        <taxon>Chlorophyta</taxon>
        <taxon>Pseudoscourfieldiophyceae</taxon>
        <taxon>Pseudoscourfieldiales</taxon>
        <taxon>Pycnococcaceae</taxon>
        <taxon>Pycnococcus</taxon>
    </lineage>
</organism>
<dbReference type="OrthoDB" id="1698572at2759"/>
<comment type="caution">
    <text evidence="17">The sequence shown here is derived from an EMBL/GenBank/DDBJ whole genome shotgun (WGS) entry which is preliminary data.</text>
</comment>
<evidence type="ECO:0000256" key="11">
    <source>
        <dbReference type="ARBA" id="ARBA00022842"/>
    </source>
</evidence>
<keyword evidence="9" id="KW-0547">Nucleotide-binding</keyword>
<evidence type="ECO:0000256" key="10">
    <source>
        <dbReference type="ARBA" id="ARBA00022840"/>
    </source>
</evidence>
<dbReference type="PROSITE" id="PS51483">
    <property type="entry name" value="B5"/>
    <property type="match status" value="1"/>
</dbReference>
<evidence type="ECO:0000256" key="9">
    <source>
        <dbReference type="ARBA" id="ARBA00022741"/>
    </source>
</evidence>
<accession>A0A830HBR3</accession>
<evidence type="ECO:0000256" key="2">
    <source>
        <dbReference type="ARBA" id="ARBA00004496"/>
    </source>
</evidence>
<evidence type="ECO:0000256" key="4">
    <source>
        <dbReference type="ARBA" id="ARBA00011209"/>
    </source>
</evidence>
<reference evidence="17" key="1">
    <citation type="submission" date="2020-10" db="EMBL/GenBank/DDBJ databases">
        <title>Unveiling of a novel bifunctional photoreceptor, Dualchrome1, isolated from a cosmopolitan green alga.</title>
        <authorList>
            <person name="Suzuki S."/>
            <person name="Kawachi M."/>
        </authorList>
    </citation>
    <scope>NUCLEOTIDE SEQUENCE</scope>
    <source>
        <strain evidence="17">NIES 2893</strain>
    </source>
</reference>
<keyword evidence="10" id="KW-0067">ATP-binding</keyword>
<evidence type="ECO:0000313" key="17">
    <source>
        <dbReference type="EMBL" id="GHP04514.1"/>
    </source>
</evidence>